<keyword evidence="4" id="KW-1185">Reference proteome</keyword>
<accession>A0A518BJW7</accession>
<name>A0A518BJW7_9BACT</name>
<protein>
    <submittedName>
        <fullName evidence="3">Chalcone-flavanone isomerase</fullName>
    </submittedName>
</protein>
<gene>
    <name evidence="3" type="ORF">Pla133_23400</name>
</gene>
<keyword evidence="1" id="KW-0732">Signal</keyword>
<dbReference type="EMBL" id="CP036287">
    <property type="protein sequence ID" value="QDU67261.1"/>
    <property type="molecule type" value="Genomic_DNA"/>
</dbReference>
<keyword evidence="3" id="KW-0413">Isomerase</keyword>
<dbReference type="Gene3D" id="1.10.890.20">
    <property type="match status" value="1"/>
</dbReference>
<dbReference type="Gene3D" id="3.50.70.10">
    <property type="match status" value="1"/>
</dbReference>
<evidence type="ECO:0000259" key="2">
    <source>
        <dbReference type="Pfam" id="PF16035"/>
    </source>
</evidence>
<dbReference type="SUPFAM" id="SSF54626">
    <property type="entry name" value="Chalcone isomerase"/>
    <property type="match status" value="1"/>
</dbReference>
<feature type="domain" description="Chalcone isomerase" evidence="2">
    <location>
        <begin position="63"/>
        <end position="231"/>
    </location>
</feature>
<dbReference type="Proteomes" id="UP000316921">
    <property type="component" value="Chromosome"/>
</dbReference>
<dbReference type="AlphaFoldDB" id="A0A518BJW7"/>
<proteinExistence type="predicted"/>
<feature type="chain" id="PRO_5022178310" evidence="1">
    <location>
        <begin position="21"/>
        <end position="259"/>
    </location>
</feature>
<dbReference type="KEGG" id="pbap:Pla133_23400"/>
<dbReference type="Pfam" id="PF16035">
    <property type="entry name" value="Chalcone_2"/>
    <property type="match status" value="1"/>
</dbReference>
<organism evidence="3 4">
    <name type="scientific">Engelhardtia mirabilis</name>
    <dbReference type="NCBI Taxonomy" id="2528011"/>
    <lineage>
        <taxon>Bacteria</taxon>
        <taxon>Pseudomonadati</taxon>
        <taxon>Planctomycetota</taxon>
        <taxon>Planctomycetia</taxon>
        <taxon>Planctomycetia incertae sedis</taxon>
        <taxon>Engelhardtia</taxon>
    </lineage>
</organism>
<dbReference type="RefSeq" id="WP_145065273.1">
    <property type="nucleotide sequence ID" value="NZ_CP036287.1"/>
</dbReference>
<evidence type="ECO:0000313" key="4">
    <source>
        <dbReference type="Proteomes" id="UP000316921"/>
    </source>
</evidence>
<dbReference type="InterPro" id="IPR036298">
    <property type="entry name" value="Chalcone_isomerase_sf"/>
</dbReference>
<evidence type="ECO:0000313" key="3">
    <source>
        <dbReference type="EMBL" id="QDU67261.1"/>
    </source>
</evidence>
<dbReference type="GO" id="GO:0016872">
    <property type="term" value="F:intramolecular lyase activity"/>
    <property type="evidence" value="ECO:0007669"/>
    <property type="project" value="InterPro"/>
</dbReference>
<dbReference type="PANTHER" id="PTHR47698:SF2">
    <property type="entry name" value="FATTY-ACID-BINDING PROTEIN 3, CHLOROPLASTIC"/>
    <property type="match status" value="1"/>
</dbReference>
<dbReference type="InterPro" id="IPR016087">
    <property type="entry name" value="Chalcone_isomerase"/>
</dbReference>
<dbReference type="PANTHER" id="PTHR47698">
    <property type="entry name" value="FATTY-ACID-BINDING PROTEIN 3, CHLOROPLASTIC"/>
    <property type="match status" value="1"/>
</dbReference>
<evidence type="ECO:0000256" key="1">
    <source>
        <dbReference type="SAM" id="SignalP"/>
    </source>
</evidence>
<reference evidence="3 4" key="1">
    <citation type="submission" date="2019-02" db="EMBL/GenBank/DDBJ databases">
        <title>Deep-cultivation of Planctomycetes and their phenomic and genomic characterization uncovers novel biology.</title>
        <authorList>
            <person name="Wiegand S."/>
            <person name="Jogler M."/>
            <person name="Boedeker C."/>
            <person name="Pinto D."/>
            <person name="Vollmers J."/>
            <person name="Rivas-Marin E."/>
            <person name="Kohn T."/>
            <person name="Peeters S.H."/>
            <person name="Heuer A."/>
            <person name="Rast P."/>
            <person name="Oberbeckmann S."/>
            <person name="Bunk B."/>
            <person name="Jeske O."/>
            <person name="Meyerdierks A."/>
            <person name="Storesund J.E."/>
            <person name="Kallscheuer N."/>
            <person name="Luecker S."/>
            <person name="Lage O.M."/>
            <person name="Pohl T."/>
            <person name="Merkel B.J."/>
            <person name="Hornburger P."/>
            <person name="Mueller R.-W."/>
            <person name="Bruemmer F."/>
            <person name="Labrenz M."/>
            <person name="Spormann A.M."/>
            <person name="Op den Camp H."/>
            <person name="Overmann J."/>
            <person name="Amann R."/>
            <person name="Jetten M.S.M."/>
            <person name="Mascher T."/>
            <person name="Medema M.H."/>
            <person name="Devos D.P."/>
            <person name="Kaster A.-K."/>
            <person name="Ovreas L."/>
            <person name="Rohde M."/>
            <person name="Galperin M.Y."/>
            <person name="Jogler C."/>
        </authorList>
    </citation>
    <scope>NUCLEOTIDE SEQUENCE [LARGE SCALE GENOMIC DNA]</scope>
    <source>
        <strain evidence="3 4">Pla133</strain>
    </source>
</reference>
<dbReference type="InterPro" id="IPR016089">
    <property type="entry name" value="Chalcone_isomerase_bundle_sf"/>
</dbReference>
<feature type="signal peptide" evidence="1">
    <location>
        <begin position="1"/>
        <end position="20"/>
    </location>
</feature>
<sequence length="259" mass="28129" precursor="true">MLLKATFAKFLLASAGAVLVTTAGLQGDAVETIRESDTKVDFPVVRRALGPTLEQPGGVQHITGVAVRDKTVFSVNVYAYGLYVDPWAVQEQLGAFTDRTAKQLGKDEEFYAALMSDKIEKTLRIVFVRNVDAEDVVEAFDGSLAPRIAKARDEMELPDATAELETFKGLFDIDKLRKGAELVFSWTKGGVLRTTIDGELQPELRSPGLCWALFDVYLGSDPIEEAGRKKMASRIPSILTVKLPPKPVAEPGGGAESGR</sequence>
<dbReference type="InterPro" id="IPR016088">
    <property type="entry name" value="Chalcone_isomerase_3-sand"/>
</dbReference>